<reference evidence="3 4" key="1">
    <citation type="submission" date="2018-03" db="EMBL/GenBank/DDBJ databases">
        <title>Complete genome sequence and methylome analysis of Pseudomonas mendocina NEB 698.</title>
        <authorList>
            <person name="Morgan R.D."/>
        </authorList>
    </citation>
    <scope>NUCLEOTIDE SEQUENCE [LARGE SCALE GENOMIC DNA]</scope>
    <source>
        <strain evidence="3 4">NEB698</strain>
    </source>
</reference>
<accession>A0A2R3QW09</accession>
<dbReference type="AlphaFoldDB" id="A0A2R3QW09"/>
<feature type="chain" id="PRO_5015318394" description="Autotransporter domain-containing protein" evidence="1">
    <location>
        <begin position="33"/>
        <end position="930"/>
    </location>
</feature>
<protein>
    <recommendedName>
        <fullName evidence="2">Autotransporter domain-containing protein</fullName>
    </recommendedName>
</protein>
<evidence type="ECO:0000313" key="3">
    <source>
        <dbReference type="EMBL" id="AVO55913.1"/>
    </source>
</evidence>
<proteinExistence type="predicted"/>
<dbReference type="RefSeq" id="WP_106741988.1">
    <property type="nucleotide sequence ID" value="NZ_CP027657.1"/>
</dbReference>
<dbReference type="NCBIfam" id="TIGR01414">
    <property type="entry name" value="autotrans_barl"/>
    <property type="match status" value="1"/>
</dbReference>
<evidence type="ECO:0000313" key="4">
    <source>
        <dbReference type="Proteomes" id="UP000238327"/>
    </source>
</evidence>
<evidence type="ECO:0000256" key="1">
    <source>
        <dbReference type="SAM" id="SignalP"/>
    </source>
</evidence>
<evidence type="ECO:0000259" key="2">
    <source>
        <dbReference type="PROSITE" id="PS51208"/>
    </source>
</evidence>
<dbReference type="InterPro" id="IPR036709">
    <property type="entry name" value="Autotransporte_beta_dom_sf"/>
</dbReference>
<dbReference type="Gene3D" id="2.40.128.130">
    <property type="entry name" value="Autotransporter beta-domain"/>
    <property type="match status" value="1"/>
</dbReference>
<dbReference type="OrthoDB" id="9780507at2"/>
<gene>
    <name evidence="3" type="ORF">C7A17_25240</name>
</gene>
<dbReference type="EMBL" id="CP027657">
    <property type="protein sequence ID" value="AVO55913.1"/>
    <property type="molecule type" value="Genomic_DNA"/>
</dbReference>
<dbReference type="InterPro" id="IPR005546">
    <property type="entry name" value="Autotransporte_beta"/>
</dbReference>
<dbReference type="Proteomes" id="UP000238327">
    <property type="component" value="Chromosome"/>
</dbReference>
<feature type="signal peptide" evidence="1">
    <location>
        <begin position="1"/>
        <end position="32"/>
    </location>
</feature>
<dbReference type="Pfam" id="PF03797">
    <property type="entry name" value="Autotransporter"/>
    <property type="match status" value="1"/>
</dbReference>
<sequence length="930" mass="95236">MQHPSRRHFPLRRLSLQIAQASLLLSTGAAMAATNCSTSGNVTTTQCSTTDIQMVGGTGTSSLTVTDTTANSVAVLSSPYDSGPFTQNLTIDGTTVLNRSDYPAVYMYSSQPGWDANLQIGSGVSITSAGPFGAVWLRSESNDTSTSNTIVVDSAASISSFGASSDGITATSNNGAVSLTNRGSVTVAGGRGLYADGGSASLTPVSVSITNLGSVHAYQAGARAIDYNGTAVIDNRGSVRSTTRQGLIAWSSNGGAQISNSGTVVADHYDAVVAAGTDGNVTVTNSGSITANRNLNLSQVSPDFHGISAYSDGIGNVTTTNTASGVINAAWDAGMAGASAQGTISMLNAGRINALTGLLAESNNGMVSVTNTGTLNTSGTGIQVNSASSGEVVNSGTLVSASTAFLVGYGVAVDVENSAGGLAIGNLQLGNLANFLNSGDLVLKQGASLSNYATGGSVVSSSVGGNFTQSASGSLNIAAANVASYSTLAVGGTANLGGTLKVDVKSSYTGGDLTDVITATGGITDNGLRVTDNSLRYAFSTLFRANGMDLVVRDTGMSTISGAVSPQAPGALGAAAVWDDLLANGTGSAELNQALQEIVASEDAGEVTSKVQQTLPLLTGNSINLANNTLGSVNSVIQSRVDATRGLSSGDAFLGDRHLWMKPFTTRSRQDNRNGVVGYSAETHGFVIGADASVSPDTDLGLALAYAKTDVSSNSAGPKQSADIDTYQLVFYGRHALDASSDLLFQLDTGKMRSDGKRQIDLVGLNAESSYDSKTAHAGIGVDRRFQLSERTTFKPSLHLDYTWVEDESYREKGAGGLNLQVNSRSTDALVLGLDGLLTHDLTEQLTATANLGAGYDFYNRDASIIAAYAGAPDAAFVTEGSNQSAWSQRAGAGLIYTTANGTEITGRYDALHREGFLSQTASVQLRWMF</sequence>
<dbReference type="GO" id="GO:0019867">
    <property type="term" value="C:outer membrane"/>
    <property type="evidence" value="ECO:0007669"/>
    <property type="project" value="InterPro"/>
</dbReference>
<keyword evidence="1" id="KW-0732">Signal</keyword>
<dbReference type="InterPro" id="IPR006315">
    <property type="entry name" value="OM_autotransptr_brl_dom"/>
</dbReference>
<dbReference type="SUPFAM" id="SSF103515">
    <property type="entry name" value="Autotransporter"/>
    <property type="match status" value="1"/>
</dbReference>
<name>A0A2R3QW09_ECTME</name>
<dbReference type="SMART" id="SM00869">
    <property type="entry name" value="Autotransporter"/>
    <property type="match status" value="1"/>
</dbReference>
<feature type="domain" description="Autotransporter" evidence="2">
    <location>
        <begin position="652"/>
        <end position="930"/>
    </location>
</feature>
<dbReference type="PROSITE" id="PS51208">
    <property type="entry name" value="AUTOTRANSPORTER"/>
    <property type="match status" value="1"/>
</dbReference>
<organism evidence="3 4">
    <name type="scientific">Ectopseudomonas mendocina</name>
    <name type="common">Pseudomonas mendocina</name>
    <dbReference type="NCBI Taxonomy" id="300"/>
    <lineage>
        <taxon>Bacteria</taxon>
        <taxon>Pseudomonadati</taxon>
        <taxon>Pseudomonadota</taxon>
        <taxon>Gammaproteobacteria</taxon>
        <taxon>Pseudomonadales</taxon>
        <taxon>Pseudomonadaceae</taxon>
        <taxon>Ectopseudomonas</taxon>
    </lineage>
</organism>